<feature type="compositionally biased region" description="Low complexity" evidence="1">
    <location>
        <begin position="8"/>
        <end position="17"/>
    </location>
</feature>
<evidence type="ECO:0000313" key="3">
    <source>
        <dbReference type="Proteomes" id="UP001066276"/>
    </source>
</evidence>
<dbReference type="Proteomes" id="UP001066276">
    <property type="component" value="Chromosome 9"/>
</dbReference>
<reference evidence="2" key="1">
    <citation type="journal article" date="2022" name="bioRxiv">
        <title>Sequencing and chromosome-scale assembly of the giantPleurodeles waltlgenome.</title>
        <authorList>
            <person name="Brown T."/>
            <person name="Elewa A."/>
            <person name="Iarovenko S."/>
            <person name="Subramanian E."/>
            <person name="Araus A.J."/>
            <person name="Petzold A."/>
            <person name="Susuki M."/>
            <person name="Suzuki K.-i.T."/>
            <person name="Hayashi T."/>
            <person name="Toyoda A."/>
            <person name="Oliveira C."/>
            <person name="Osipova E."/>
            <person name="Leigh N.D."/>
            <person name="Simon A."/>
            <person name="Yun M.H."/>
        </authorList>
    </citation>
    <scope>NUCLEOTIDE SEQUENCE</scope>
    <source>
        <strain evidence="2">20211129_DDA</strain>
        <tissue evidence="2">Liver</tissue>
    </source>
</reference>
<dbReference type="EMBL" id="JANPWB010000013">
    <property type="protein sequence ID" value="KAJ1105665.1"/>
    <property type="molecule type" value="Genomic_DNA"/>
</dbReference>
<gene>
    <name evidence="2" type="ORF">NDU88_003070</name>
</gene>
<protein>
    <submittedName>
        <fullName evidence="2">Uncharacterized protein</fullName>
    </submittedName>
</protein>
<sequence length="66" mass="6599">MSGGGDRAAGACRDPAGQNPTWRPGLRHPDEARAETLALDAAAPEKRCCEQLGGAGAAAWSGAPIG</sequence>
<dbReference type="AlphaFoldDB" id="A0AAV7MZ49"/>
<proteinExistence type="predicted"/>
<comment type="caution">
    <text evidence="2">The sequence shown here is derived from an EMBL/GenBank/DDBJ whole genome shotgun (WGS) entry which is preliminary data.</text>
</comment>
<accession>A0AAV7MZ49</accession>
<evidence type="ECO:0000256" key="1">
    <source>
        <dbReference type="SAM" id="MobiDB-lite"/>
    </source>
</evidence>
<feature type="region of interest" description="Disordered" evidence="1">
    <location>
        <begin position="1"/>
        <end position="30"/>
    </location>
</feature>
<name>A0AAV7MZ49_PLEWA</name>
<keyword evidence="3" id="KW-1185">Reference proteome</keyword>
<evidence type="ECO:0000313" key="2">
    <source>
        <dbReference type="EMBL" id="KAJ1105665.1"/>
    </source>
</evidence>
<organism evidence="2 3">
    <name type="scientific">Pleurodeles waltl</name>
    <name type="common">Iberian ribbed newt</name>
    <dbReference type="NCBI Taxonomy" id="8319"/>
    <lineage>
        <taxon>Eukaryota</taxon>
        <taxon>Metazoa</taxon>
        <taxon>Chordata</taxon>
        <taxon>Craniata</taxon>
        <taxon>Vertebrata</taxon>
        <taxon>Euteleostomi</taxon>
        <taxon>Amphibia</taxon>
        <taxon>Batrachia</taxon>
        <taxon>Caudata</taxon>
        <taxon>Salamandroidea</taxon>
        <taxon>Salamandridae</taxon>
        <taxon>Pleurodelinae</taxon>
        <taxon>Pleurodeles</taxon>
    </lineage>
</organism>